<proteinExistence type="predicted"/>
<protein>
    <submittedName>
        <fullName evidence="2">Uncharacterized protein</fullName>
    </submittedName>
</protein>
<feature type="compositionally biased region" description="Low complexity" evidence="1">
    <location>
        <begin position="37"/>
        <end position="49"/>
    </location>
</feature>
<keyword evidence="3" id="KW-1185">Reference proteome</keyword>
<dbReference type="Proteomes" id="UP001430584">
    <property type="component" value="Unassembled WGS sequence"/>
</dbReference>
<comment type="caution">
    <text evidence="2">The sequence shown here is derived from an EMBL/GenBank/DDBJ whole genome shotgun (WGS) entry which is preliminary data.</text>
</comment>
<dbReference type="RefSeq" id="XP_066636351.1">
    <property type="nucleotide sequence ID" value="XM_066773784.1"/>
</dbReference>
<sequence length="354" mass="40709">MADFDIAPEPSDPLTFRNIKEELLSISSSEPFASKRTATTKPTAHTSTAPNRRIEPHDMVFQSTRRAQDLPKGSPVQLQLSSPTASKPMKRTVSFDDRERSTSPDVWTPISSSQNASPTDWYVAWPPRRYPSHVYKRLKMTRPAEEILELQEQEKEWERGIKEREERMDKLVNQEIELEEWTSEIDDERDWLENLNKGQAEAMKQRMLEELERLERFKERKKERERRRDGREGGVLQQQRCEDDGDPNDTQERETQAQECVNQAPEQTTQEQSQQQQQGQGQARPQEEVHVPDTVSHTTTQPTSSSSAAPPPQGIMDVQKLVAVSLDKELMSRVRKVTVTTVVYELDPASNTDA</sequence>
<name>A0ABR3CRT6_9PEZI</name>
<feature type="region of interest" description="Disordered" evidence="1">
    <location>
        <begin position="212"/>
        <end position="315"/>
    </location>
</feature>
<organism evidence="2 3">
    <name type="scientific">Diplodia seriata</name>
    <dbReference type="NCBI Taxonomy" id="420778"/>
    <lineage>
        <taxon>Eukaryota</taxon>
        <taxon>Fungi</taxon>
        <taxon>Dikarya</taxon>
        <taxon>Ascomycota</taxon>
        <taxon>Pezizomycotina</taxon>
        <taxon>Dothideomycetes</taxon>
        <taxon>Dothideomycetes incertae sedis</taxon>
        <taxon>Botryosphaeriales</taxon>
        <taxon>Botryosphaeriaceae</taxon>
        <taxon>Diplodia</taxon>
    </lineage>
</organism>
<feature type="compositionally biased region" description="Basic and acidic residues" evidence="1">
    <location>
        <begin position="212"/>
        <end position="232"/>
    </location>
</feature>
<feature type="compositionally biased region" description="Polar residues" evidence="1">
    <location>
        <begin position="76"/>
        <end position="85"/>
    </location>
</feature>
<dbReference type="GeneID" id="92006387"/>
<reference evidence="2 3" key="1">
    <citation type="submission" date="2024-02" db="EMBL/GenBank/DDBJ databases">
        <title>De novo assembly and annotation of 12 fungi associated with fruit tree decline syndrome in Ontario, Canada.</title>
        <authorList>
            <person name="Sulman M."/>
            <person name="Ellouze W."/>
            <person name="Ilyukhin E."/>
        </authorList>
    </citation>
    <scope>NUCLEOTIDE SEQUENCE [LARGE SCALE GENOMIC DNA]</scope>
    <source>
        <strain evidence="2 3">FDS-637</strain>
    </source>
</reference>
<gene>
    <name evidence="2" type="ORF">SLS55_002302</name>
</gene>
<feature type="compositionally biased region" description="Polar residues" evidence="1">
    <location>
        <begin position="103"/>
        <end position="118"/>
    </location>
</feature>
<dbReference type="EMBL" id="JAJVCZ030000002">
    <property type="protein sequence ID" value="KAL0263322.1"/>
    <property type="molecule type" value="Genomic_DNA"/>
</dbReference>
<feature type="compositionally biased region" description="Low complexity" evidence="1">
    <location>
        <begin position="263"/>
        <end position="284"/>
    </location>
</feature>
<evidence type="ECO:0000313" key="2">
    <source>
        <dbReference type="EMBL" id="KAL0263322.1"/>
    </source>
</evidence>
<accession>A0ABR3CRT6</accession>
<feature type="region of interest" description="Disordered" evidence="1">
    <location>
        <begin position="27"/>
        <end position="118"/>
    </location>
</feature>
<feature type="compositionally biased region" description="Low complexity" evidence="1">
    <location>
        <begin position="298"/>
        <end position="308"/>
    </location>
</feature>
<evidence type="ECO:0000313" key="3">
    <source>
        <dbReference type="Proteomes" id="UP001430584"/>
    </source>
</evidence>
<evidence type="ECO:0000256" key="1">
    <source>
        <dbReference type="SAM" id="MobiDB-lite"/>
    </source>
</evidence>
<feature type="compositionally biased region" description="Basic and acidic residues" evidence="1">
    <location>
        <begin position="93"/>
        <end position="102"/>
    </location>
</feature>